<keyword evidence="6" id="KW-1185">Reference proteome</keyword>
<dbReference type="SUPFAM" id="SSF101898">
    <property type="entry name" value="NHL repeat"/>
    <property type="match status" value="2"/>
</dbReference>
<feature type="repeat" description="NHL" evidence="2">
    <location>
        <begin position="33"/>
        <end position="63"/>
    </location>
</feature>
<dbReference type="PROSITE" id="PS51125">
    <property type="entry name" value="NHL"/>
    <property type="match status" value="2"/>
</dbReference>
<feature type="repeat" description="NHL" evidence="2">
    <location>
        <begin position="145"/>
        <end position="175"/>
    </location>
</feature>
<feature type="region of interest" description="Disordered" evidence="3">
    <location>
        <begin position="77"/>
        <end position="100"/>
    </location>
</feature>
<feature type="domain" description="Teneurin NHL" evidence="4">
    <location>
        <begin position="130"/>
        <end position="187"/>
    </location>
</feature>
<gene>
    <name evidence="5" type="ORF">COMA2_50135</name>
</gene>
<organism evidence="5 6">
    <name type="scientific">Candidatus Nitrospira nitrificans</name>
    <dbReference type="NCBI Taxonomy" id="1742973"/>
    <lineage>
        <taxon>Bacteria</taxon>
        <taxon>Pseudomonadati</taxon>
        <taxon>Nitrospirota</taxon>
        <taxon>Nitrospiria</taxon>
        <taxon>Nitrospirales</taxon>
        <taxon>Nitrospiraceae</taxon>
        <taxon>Nitrospira</taxon>
    </lineage>
</organism>
<evidence type="ECO:0000256" key="3">
    <source>
        <dbReference type="SAM" id="MobiDB-lite"/>
    </source>
</evidence>
<name>A0A0S4LRJ5_9BACT</name>
<dbReference type="AlphaFoldDB" id="A0A0S4LRJ5"/>
<dbReference type="OrthoDB" id="9799230at2"/>
<dbReference type="STRING" id="1742973.COMA2_50135"/>
<dbReference type="EMBL" id="CZPZ01000032">
    <property type="protein sequence ID" value="CUS38550.1"/>
    <property type="molecule type" value="Genomic_DNA"/>
</dbReference>
<evidence type="ECO:0000256" key="2">
    <source>
        <dbReference type="PROSITE-ProRule" id="PRU00504"/>
    </source>
</evidence>
<accession>A0A0S4LRJ5</accession>
<dbReference type="Pfam" id="PF01436">
    <property type="entry name" value="NHL"/>
    <property type="match status" value="2"/>
</dbReference>
<dbReference type="PANTHER" id="PTHR46388:SF2">
    <property type="entry name" value="NHL REPEAT-CONTAINING PROTEIN 2"/>
    <property type="match status" value="1"/>
</dbReference>
<evidence type="ECO:0000313" key="5">
    <source>
        <dbReference type="EMBL" id="CUS38550.1"/>
    </source>
</evidence>
<dbReference type="Pfam" id="PF25021">
    <property type="entry name" value="TEN_NHL"/>
    <property type="match status" value="2"/>
</dbReference>
<keyword evidence="1" id="KW-0677">Repeat</keyword>
<sequence length="402" mass="41819">MTAILSTLMIRTFAGTGESGYAGDGGPSIQARLNEPKGVAIDCHGNVYVADSENHVVRKVDRATGIISTVAGMSGEGRMSSAVQRSAPTQLADEDPLADDTDKLSHAKFTQQADVSGTVRYWTNQAASSPRRHGGDGGIAVSALLNFPTAVAVDREGNLYIADTMNHRVRVVDAGTGIISTVAGTGQATFSGDGGPADQAALNEPAALVIDDAGRLYIADQSNHRVRMVDLKTGVIQTIAGTGAAVYDGDGKPAANTALSGPSGLALTADRLYVADTFNGRVRCVELSSGLMTTVAGDDGVYRYESPSDAPSASLSRPTGIALDHQGHLFLTDSDNHVIRRWDWESSVAVCVAGQGVPGYSGDGGVARKASLCYPFGIVADRDGALLVADTFNHRIRVLVSE</sequence>
<dbReference type="Gene3D" id="2.120.10.30">
    <property type="entry name" value="TolB, C-terminal domain"/>
    <property type="match status" value="4"/>
</dbReference>
<proteinExistence type="predicted"/>
<feature type="domain" description="Teneurin NHL" evidence="4">
    <location>
        <begin position="19"/>
        <end position="75"/>
    </location>
</feature>
<dbReference type="InterPro" id="IPR001258">
    <property type="entry name" value="NHL_repeat"/>
</dbReference>
<evidence type="ECO:0000313" key="6">
    <source>
        <dbReference type="Proteomes" id="UP000198736"/>
    </source>
</evidence>
<protein>
    <recommendedName>
        <fullName evidence="4">Teneurin NHL domain-containing protein</fullName>
    </recommendedName>
</protein>
<evidence type="ECO:0000259" key="4">
    <source>
        <dbReference type="Pfam" id="PF25021"/>
    </source>
</evidence>
<reference evidence="6" key="1">
    <citation type="submission" date="2015-10" db="EMBL/GenBank/DDBJ databases">
        <authorList>
            <person name="Luecker S."/>
            <person name="Luecker S."/>
        </authorList>
    </citation>
    <scope>NUCLEOTIDE SEQUENCE [LARGE SCALE GENOMIC DNA]</scope>
</reference>
<dbReference type="InterPro" id="IPR056822">
    <property type="entry name" value="TEN_NHL"/>
</dbReference>
<evidence type="ECO:0000256" key="1">
    <source>
        <dbReference type="ARBA" id="ARBA00022737"/>
    </source>
</evidence>
<dbReference type="Proteomes" id="UP000198736">
    <property type="component" value="Unassembled WGS sequence"/>
</dbReference>
<dbReference type="InterPro" id="IPR011042">
    <property type="entry name" value="6-blade_b-propeller_TolB-like"/>
</dbReference>
<dbReference type="RefSeq" id="WP_090900542.1">
    <property type="nucleotide sequence ID" value="NZ_CZPZ01000032.1"/>
</dbReference>
<dbReference type="PANTHER" id="PTHR46388">
    <property type="entry name" value="NHL REPEAT-CONTAINING PROTEIN 2"/>
    <property type="match status" value="1"/>
</dbReference>